<reference evidence="2" key="1">
    <citation type="submission" date="2024-07" db="EMBL/GenBank/DDBJ databases">
        <authorList>
            <person name="Kim Y.J."/>
            <person name="Jeong J.Y."/>
        </authorList>
    </citation>
    <scope>NUCLEOTIDE SEQUENCE</scope>
    <source>
        <strain evidence="2">GIHE-MW2</strain>
    </source>
</reference>
<dbReference type="GO" id="GO:0042391">
    <property type="term" value="P:regulation of membrane potential"/>
    <property type="evidence" value="ECO:0007669"/>
    <property type="project" value="TreeGrafter"/>
</dbReference>
<dbReference type="SUPFAM" id="SSF51206">
    <property type="entry name" value="cAMP-binding domain-like"/>
    <property type="match status" value="1"/>
</dbReference>
<dbReference type="CDD" id="cd00038">
    <property type="entry name" value="CAP_ED"/>
    <property type="match status" value="1"/>
</dbReference>
<accession>A0AAU8JAA7</accession>
<dbReference type="PANTHER" id="PTHR10217:SF435">
    <property type="entry name" value="POTASSIUM VOLTAGE-GATED CHANNEL PROTEIN EAG"/>
    <property type="match status" value="1"/>
</dbReference>
<dbReference type="InterPro" id="IPR014710">
    <property type="entry name" value="RmlC-like_jellyroll"/>
</dbReference>
<dbReference type="PANTHER" id="PTHR10217">
    <property type="entry name" value="VOLTAGE AND LIGAND GATED POTASSIUM CHANNEL"/>
    <property type="match status" value="1"/>
</dbReference>
<dbReference type="PROSITE" id="PS50042">
    <property type="entry name" value="CNMP_BINDING_3"/>
    <property type="match status" value="1"/>
</dbReference>
<dbReference type="AlphaFoldDB" id="A0AAU8JAA7"/>
<dbReference type="RefSeq" id="WP_054466854.1">
    <property type="nucleotide sequence ID" value="NZ_CP159837.1"/>
</dbReference>
<organism evidence="2">
    <name type="scientific">Planktothricoides raciborskii GIHE-MW2</name>
    <dbReference type="NCBI Taxonomy" id="2792601"/>
    <lineage>
        <taxon>Bacteria</taxon>
        <taxon>Bacillati</taxon>
        <taxon>Cyanobacteriota</taxon>
        <taxon>Cyanophyceae</taxon>
        <taxon>Oscillatoriophycideae</taxon>
        <taxon>Oscillatoriales</taxon>
        <taxon>Oscillatoriaceae</taxon>
        <taxon>Planktothricoides</taxon>
    </lineage>
</organism>
<dbReference type="SMART" id="SM00100">
    <property type="entry name" value="cNMP"/>
    <property type="match status" value="1"/>
</dbReference>
<evidence type="ECO:0000259" key="1">
    <source>
        <dbReference type="PROSITE" id="PS50042"/>
    </source>
</evidence>
<dbReference type="EMBL" id="CP159837">
    <property type="protein sequence ID" value="XCM35483.1"/>
    <property type="molecule type" value="Genomic_DNA"/>
</dbReference>
<feature type="domain" description="Cyclic nucleotide-binding" evidence="1">
    <location>
        <begin position="7"/>
        <end position="101"/>
    </location>
</feature>
<dbReference type="InterPro" id="IPR018490">
    <property type="entry name" value="cNMP-bd_dom_sf"/>
</dbReference>
<dbReference type="InterPro" id="IPR050818">
    <property type="entry name" value="KCNH_animal-type"/>
</dbReference>
<name>A0AAU8JAA7_9CYAN</name>
<dbReference type="InterPro" id="IPR000595">
    <property type="entry name" value="cNMP-bd_dom"/>
</dbReference>
<proteinExistence type="predicted"/>
<dbReference type="GO" id="GO:0005249">
    <property type="term" value="F:voltage-gated potassium channel activity"/>
    <property type="evidence" value="ECO:0007669"/>
    <property type="project" value="TreeGrafter"/>
</dbReference>
<gene>
    <name evidence="2" type="ORF">ABWT76_004169</name>
</gene>
<sequence>MTKALFILNELINEDLDWISEKSRKRIIQAEEILIHEGEEIQALYMVLTGTLSVSIKPLEDEELARIYPGEIVGEISFIDNRPTVATVKALEESVVLEISRWELTSKLNRNMAFAARFYRGISMCLADRIRGTVGRLGYGKDIEEDLDDNQTINPIVLHNLELAEAKFNWLMANATY</sequence>
<dbReference type="Gene3D" id="2.60.120.10">
    <property type="entry name" value="Jelly Rolls"/>
    <property type="match status" value="1"/>
</dbReference>
<dbReference type="Pfam" id="PF00027">
    <property type="entry name" value="cNMP_binding"/>
    <property type="match status" value="1"/>
</dbReference>
<dbReference type="GO" id="GO:0005886">
    <property type="term" value="C:plasma membrane"/>
    <property type="evidence" value="ECO:0007669"/>
    <property type="project" value="TreeGrafter"/>
</dbReference>
<evidence type="ECO:0000313" key="2">
    <source>
        <dbReference type="EMBL" id="XCM35483.1"/>
    </source>
</evidence>
<protein>
    <submittedName>
        <fullName evidence="2">Cyclic nucleotide-binding domain-containing protein</fullName>
    </submittedName>
</protein>